<keyword evidence="3" id="KW-1185">Reference proteome</keyword>
<gene>
    <name evidence="2" type="ORF">DZ860_05445</name>
</gene>
<dbReference type="PANTHER" id="PTHR30087:SF0">
    <property type="entry name" value="INNER MEMBRANE PROTEIN"/>
    <property type="match status" value="1"/>
</dbReference>
<evidence type="ECO:0000313" key="3">
    <source>
        <dbReference type="Proteomes" id="UP000273252"/>
    </source>
</evidence>
<accession>A0A3A6QM36</accession>
<comment type="caution">
    <text evidence="2">The sequence shown here is derived from an EMBL/GenBank/DDBJ whole genome shotgun (WGS) entry which is preliminary data.</text>
</comment>
<evidence type="ECO:0000259" key="1">
    <source>
        <dbReference type="Pfam" id="PF08349"/>
    </source>
</evidence>
<sequence length="315" mass="35511">MERKLKIGISACVVGQNVRFDGGHKKSGFCTEQLGEFVEFTPFCPEVGVGLSVPRPTIRQIIKDNIITVSRPDGSGDVTQALTEFGKKVSDNHTELAGFIFCAKSPTCGMERVKVYHHHGKGSQSNGVGLFAKQIMQGNPSLPVEENGRLNDPILRENFITRVFTYQKWLDLKSEGITKHKLIEFHSAHKYLVMSHHVESYKNLGQLLGSATDLSDDELGEQYITGLMAALSHLATRRSHTNTLHHLQGYFKRDLTKGMREELTSEIAAYREGLTPLLVPLTLIQHHLREFPNDYLNNQVYLNPHPKELKLRYGY</sequence>
<dbReference type="EMBL" id="QVMU01000003">
    <property type="protein sequence ID" value="RJX73675.1"/>
    <property type="molecule type" value="Genomic_DNA"/>
</dbReference>
<dbReference type="PIRSF" id="PIRSF037004">
    <property type="entry name" value="UCP037004"/>
    <property type="match status" value="1"/>
</dbReference>
<feature type="domain" description="DUF1722" evidence="1">
    <location>
        <begin position="190"/>
        <end position="306"/>
    </location>
</feature>
<protein>
    <submittedName>
        <fullName evidence="2">DUF1722 domain-containing protein</fullName>
    </submittedName>
</protein>
<evidence type="ECO:0000313" key="2">
    <source>
        <dbReference type="EMBL" id="RJX73675.1"/>
    </source>
</evidence>
<dbReference type="InterPro" id="IPR017087">
    <property type="entry name" value="UCP037004"/>
</dbReference>
<dbReference type="PANTHER" id="PTHR30087">
    <property type="entry name" value="INNER MEMBRANE PROTEIN"/>
    <property type="match status" value="1"/>
</dbReference>
<dbReference type="Proteomes" id="UP000273252">
    <property type="component" value="Unassembled WGS sequence"/>
</dbReference>
<dbReference type="RefSeq" id="WP_120029916.1">
    <property type="nucleotide sequence ID" value="NZ_QVMU01000003.1"/>
</dbReference>
<dbReference type="OrthoDB" id="495783at2"/>
<name>A0A3A6QM36_9VIBR</name>
<reference evidence="2 3" key="1">
    <citation type="submission" date="2018-08" db="EMBL/GenBank/DDBJ databases">
        <title>Vibrio isolated from the Eastern China Marginal Seas.</title>
        <authorList>
            <person name="Li Y."/>
        </authorList>
    </citation>
    <scope>NUCLEOTIDE SEQUENCE [LARGE SCALE GENOMIC DNA]</scope>
    <source>
        <strain evidence="2 3">BEI233</strain>
    </source>
</reference>
<proteinExistence type="predicted"/>
<dbReference type="Pfam" id="PF04463">
    <property type="entry name" value="2-thiour_desulf"/>
    <property type="match status" value="1"/>
</dbReference>
<dbReference type="AlphaFoldDB" id="A0A3A6QM36"/>
<dbReference type="InterPro" id="IPR007553">
    <property type="entry name" value="2-thiour_desulf"/>
</dbReference>
<dbReference type="Pfam" id="PF08349">
    <property type="entry name" value="DUF1722"/>
    <property type="match status" value="1"/>
</dbReference>
<organism evidence="2 3">
    <name type="scientific">Vibrio sinensis</name>
    <dbReference type="NCBI Taxonomy" id="2302434"/>
    <lineage>
        <taxon>Bacteria</taxon>
        <taxon>Pseudomonadati</taxon>
        <taxon>Pseudomonadota</taxon>
        <taxon>Gammaproteobacteria</taxon>
        <taxon>Vibrionales</taxon>
        <taxon>Vibrionaceae</taxon>
        <taxon>Vibrio</taxon>
    </lineage>
</organism>
<dbReference type="InterPro" id="IPR013560">
    <property type="entry name" value="DUF1722"/>
</dbReference>